<evidence type="ECO:0000313" key="2">
    <source>
        <dbReference type="Proteomes" id="UP001049176"/>
    </source>
</evidence>
<keyword evidence="2" id="KW-1185">Reference proteome</keyword>
<accession>A0A9P7RN73</accession>
<dbReference type="KEGG" id="more:E1B28_002526"/>
<dbReference type="EMBL" id="CM032190">
    <property type="protein sequence ID" value="KAG7086580.1"/>
    <property type="molecule type" value="Genomic_DNA"/>
</dbReference>
<comment type="caution">
    <text evidence="1">The sequence shown here is derived from an EMBL/GenBank/DDBJ whole genome shotgun (WGS) entry which is preliminary data.</text>
</comment>
<sequence length="85" mass="9156">MSSNSIPPTPALEPEATDICIASPRDSPSLSSMSTIVVSTNWIPKSRHCTIPSTISRVKSFKPRQHLPSVVPWMATTTFSATSSI</sequence>
<organism evidence="1 2">
    <name type="scientific">Marasmius oreades</name>
    <name type="common">fairy-ring Marasmius</name>
    <dbReference type="NCBI Taxonomy" id="181124"/>
    <lineage>
        <taxon>Eukaryota</taxon>
        <taxon>Fungi</taxon>
        <taxon>Dikarya</taxon>
        <taxon>Basidiomycota</taxon>
        <taxon>Agaricomycotina</taxon>
        <taxon>Agaricomycetes</taxon>
        <taxon>Agaricomycetidae</taxon>
        <taxon>Agaricales</taxon>
        <taxon>Marasmiineae</taxon>
        <taxon>Marasmiaceae</taxon>
        <taxon>Marasmius</taxon>
    </lineage>
</organism>
<gene>
    <name evidence="1" type="ORF">E1B28_002526</name>
</gene>
<protein>
    <submittedName>
        <fullName evidence="1">Uncharacterized protein</fullName>
    </submittedName>
</protein>
<reference evidence="1" key="1">
    <citation type="journal article" date="2021" name="Genome Biol. Evol.">
        <title>The assembled and annotated genome of the fairy-ring fungus Marasmius oreades.</title>
        <authorList>
            <person name="Hiltunen M."/>
            <person name="Ament-Velasquez S.L."/>
            <person name="Johannesson H."/>
        </authorList>
    </citation>
    <scope>NUCLEOTIDE SEQUENCE</scope>
    <source>
        <strain evidence="1">03SP1</strain>
    </source>
</reference>
<proteinExistence type="predicted"/>
<dbReference type="RefSeq" id="XP_043003051.1">
    <property type="nucleotide sequence ID" value="XM_043159450.1"/>
</dbReference>
<name>A0A9P7RN73_9AGAR</name>
<dbReference type="Proteomes" id="UP001049176">
    <property type="component" value="Chromosome 10"/>
</dbReference>
<dbReference type="GeneID" id="66071602"/>
<evidence type="ECO:0000313" key="1">
    <source>
        <dbReference type="EMBL" id="KAG7086580.1"/>
    </source>
</evidence>
<dbReference type="AlphaFoldDB" id="A0A9P7RN73"/>